<dbReference type="RefSeq" id="WP_220680471.1">
    <property type="nucleotide sequence ID" value="NZ_CP037968.1"/>
</dbReference>
<gene>
    <name evidence="2" type="ORF">E2N92_06830</name>
</gene>
<reference evidence="2" key="2">
    <citation type="submission" date="2019-03" db="EMBL/GenBank/DDBJ databases">
        <authorList>
            <person name="Chen S.-C."/>
            <person name="Wu S.-Y."/>
            <person name="Lai M.-C."/>
        </authorList>
    </citation>
    <scope>NUCLEOTIDE SEQUENCE</scope>
    <source>
        <strain evidence="2">ML15</strain>
    </source>
</reference>
<evidence type="ECO:0000313" key="3">
    <source>
        <dbReference type="Proteomes" id="UP000826709"/>
    </source>
</evidence>
<proteinExistence type="predicted"/>
<sequence length="203" mass="22447">MVDLKLPDLDLSKLNLSDLKVPSLSGNLKKILMALCVVIGLLGLGLVGWTLYHSQEEQHEIGALRDAIASSETDLAGLDREVSALIASVGKYPSLKESDAYMATFRSLAGRGIDITERHRKTIEAIAVPETYERVRTGYLQALDHLNRAYTLWSASAEAYGRGSYRDAEERIDEADSEWQAYDAAIAAYNQEIVLMQQKGEMP</sequence>
<protein>
    <submittedName>
        <fullName evidence="2">Uncharacterized protein</fullName>
    </submittedName>
</protein>
<reference evidence="2" key="1">
    <citation type="journal article" date="2005" name="Int. J. Syst. Evol. Microbiol.">
        <title>Methanofollis formosanus sp. nov., isolated from a fish pond.</title>
        <authorList>
            <person name="Wu S.Y."/>
            <person name="Chen S.C."/>
            <person name="Lai M.C."/>
        </authorList>
    </citation>
    <scope>NUCLEOTIDE SEQUENCE</scope>
    <source>
        <strain evidence="2">ML15</strain>
    </source>
</reference>
<dbReference type="KEGG" id="mfk:E2N92_06830"/>
<evidence type="ECO:0000256" key="1">
    <source>
        <dbReference type="SAM" id="Phobius"/>
    </source>
</evidence>
<keyword evidence="1" id="KW-0472">Membrane</keyword>
<keyword evidence="1" id="KW-0812">Transmembrane</keyword>
<feature type="transmembrane region" description="Helical" evidence="1">
    <location>
        <begin position="31"/>
        <end position="52"/>
    </location>
</feature>
<organism evidence="2 3">
    <name type="scientific">Methanofollis formosanus</name>
    <dbReference type="NCBI Taxonomy" id="299308"/>
    <lineage>
        <taxon>Archaea</taxon>
        <taxon>Methanobacteriati</taxon>
        <taxon>Methanobacteriota</taxon>
        <taxon>Stenosarchaea group</taxon>
        <taxon>Methanomicrobia</taxon>
        <taxon>Methanomicrobiales</taxon>
        <taxon>Methanomicrobiaceae</taxon>
        <taxon>Methanofollis</taxon>
    </lineage>
</organism>
<name>A0A8G1A324_9EURY</name>
<evidence type="ECO:0000313" key="2">
    <source>
        <dbReference type="EMBL" id="QYZ79167.1"/>
    </source>
</evidence>
<keyword evidence="1" id="KW-1133">Transmembrane helix</keyword>
<dbReference type="OrthoDB" id="107667at2157"/>
<accession>A0A8G1A324</accession>
<dbReference type="EMBL" id="CP037968">
    <property type="protein sequence ID" value="QYZ79167.1"/>
    <property type="molecule type" value="Genomic_DNA"/>
</dbReference>
<keyword evidence="3" id="KW-1185">Reference proteome</keyword>
<dbReference type="Proteomes" id="UP000826709">
    <property type="component" value="Chromosome"/>
</dbReference>
<dbReference type="AlphaFoldDB" id="A0A8G1A324"/>